<accession>A0ABQ8DIY1</accession>
<dbReference type="Pfam" id="PF05056">
    <property type="entry name" value="DUF674"/>
    <property type="match status" value="1"/>
</dbReference>
<gene>
    <name evidence="1" type="ORF">HID58_015067</name>
</gene>
<evidence type="ECO:0000313" key="1">
    <source>
        <dbReference type="EMBL" id="KAH0929340.1"/>
    </source>
</evidence>
<comment type="caution">
    <text evidence="1">The sequence shown here is derived from an EMBL/GenBank/DDBJ whole genome shotgun (WGS) entry which is preliminary data.</text>
</comment>
<reference evidence="1 2" key="1">
    <citation type="submission" date="2021-05" db="EMBL/GenBank/DDBJ databases">
        <title>Genome Assembly of Synthetic Allotetraploid Brassica napus Reveals Homoeologous Exchanges between Subgenomes.</title>
        <authorList>
            <person name="Davis J.T."/>
        </authorList>
    </citation>
    <scope>NUCLEOTIDE SEQUENCE [LARGE SCALE GENOMIC DNA]</scope>
    <source>
        <strain evidence="2">cv. Da-Ae</strain>
        <tissue evidence="1">Seedling</tissue>
    </source>
</reference>
<dbReference type="Proteomes" id="UP000824890">
    <property type="component" value="Unassembled WGS sequence"/>
</dbReference>
<dbReference type="EMBL" id="JAGKQM010000004">
    <property type="protein sequence ID" value="KAH0929340.1"/>
    <property type="molecule type" value="Genomic_DNA"/>
</dbReference>
<evidence type="ECO:0008006" key="3">
    <source>
        <dbReference type="Google" id="ProtNLM"/>
    </source>
</evidence>
<organism evidence="1 2">
    <name type="scientific">Brassica napus</name>
    <name type="common">Rape</name>
    <dbReference type="NCBI Taxonomy" id="3708"/>
    <lineage>
        <taxon>Eukaryota</taxon>
        <taxon>Viridiplantae</taxon>
        <taxon>Streptophyta</taxon>
        <taxon>Embryophyta</taxon>
        <taxon>Tracheophyta</taxon>
        <taxon>Spermatophyta</taxon>
        <taxon>Magnoliopsida</taxon>
        <taxon>eudicotyledons</taxon>
        <taxon>Gunneridae</taxon>
        <taxon>Pentapetalae</taxon>
        <taxon>rosids</taxon>
        <taxon>malvids</taxon>
        <taxon>Brassicales</taxon>
        <taxon>Brassicaceae</taxon>
        <taxon>Brassiceae</taxon>
        <taxon>Brassica</taxon>
    </lineage>
</organism>
<sequence length="498" mass="55426">MALSMTKSVKFSLKLLVDEKRNKVVLAEADHDFVDVLISLLSLPMGKIARLLESHKDLQTVLACYQNLNRSVADMGNEHFGSEACKNMLLSPKSSYEIHCRKLKLNMGDTDATKFFICSSYLSDDSTCDNVYSNFNTSTCRCGGTMSTRMFTSDEDLIGEEIGNSVDGVFVNCRSSFIVTDDLKVSVNSIGVVMNFLNDLGYTDFSDLQETLLDIGFEEVVTLLGCFFTTETPLTCAFLMKPCMTRKLKMLSPHLQNSEIVEPSSVFSVKLFVTKFDNEILYAECNADFIDALLSFLIFPLELICSLSNNLGSVGNLSRSPCRKASASDFNQVPDYYGCSNNTMFGYLPSPSPVYECFVPHSSSDSWSCQLARQIQWSTELFIVGGDIVKMSPNNPKVISGSSSRCDTGFMKKNTKFIVSNDLSISPMNSFSTVGLLKKMQVNISDLEEHQIIISKADVTYQHSQSFFGLVLCIDQWSLKLAREETKGRNLNAIRNIN</sequence>
<protein>
    <recommendedName>
        <fullName evidence="3">DUF674 family protein</fullName>
    </recommendedName>
</protein>
<dbReference type="PANTHER" id="PTHR33103">
    <property type="entry name" value="OS01G0153900 PROTEIN"/>
    <property type="match status" value="1"/>
</dbReference>
<keyword evidence="2" id="KW-1185">Reference proteome</keyword>
<proteinExistence type="predicted"/>
<dbReference type="InterPro" id="IPR007750">
    <property type="entry name" value="DUF674"/>
</dbReference>
<dbReference type="PANTHER" id="PTHR33103:SF74">
    <property type="entry name" value="DUF674 FAMILY PROTEIN"/>
    <property type="match status" value="1"/>
</dbReference>
<evidence type="ECO:0000313" key="2">
    <source>
        <dbReference type="Proteomes" id="UP000824890"/>
    </source>
</evidence>
<name>A0ABQ8DIY1_BRANA</name>